<comment type="caution">
    <text evidence="6">The sequence shown here is derived from an EMBL/GenBank/DDBJ whole genome shotgun (WGS) entry which is preliminary data.</text>
</comment>
<proteinExistence type="predicted"/>
<dbReference type="GO" id="GO:0003700">
    <property type="term" value="F:DNA-binding transcription factor activity"/>
    <property type="evidence" value="ECO:0007669"/>
    <property type="project" value="TreeGrafter"/>
</dbReference>
<dbReference type="InterPro" id="IPR009057">
    <property type="entry name" value="Homeodomain-like_sf"/>
</dbReference>
<accession>A0A7W3VZH9</accession>
<organism evidence="6 7">
    <name type="scientific">Amycolatopsis dendrobii</name>
    <dbReference type="NCBI Taxonomy" id="2760662"/>
    <lineage>
        <taxon>Bacteria</taxon>
        <taxon>Bacillati</taxon>
        <taxon>Actinomycetota</taxon>
        <taxon>Actinomycetes</taxon>
        <taxon>Pseudonocardiales</taxon>
        <taxon>Pseudonocardiaceae</taxon>
        <taxon>Amycolatopsis</taxon>
    </lineage>
</organism>
<dbReference type="InterPro" id="IPR036271">
    <property type="entry name" value="Tet_transcr_reg_TetR-rel_C_sf"/>
</dbReference>
<dbReference type="PANTHER" id="PTHR30055">
    <property type="entry name" value="HTH-TYPE TRANSCRIPTIONAL REGULATOR RUTR"/>
    <property type="match status" value="1"/>
</dbReference>
<dbReference type="PROSITE" id="PS50977">
    <property type="entry name" value="HTH_TETR_2"/>
    <property type="match status" value="1"/>
</dbReference>
<evidence type="ECO:0000313" key="7">
    <source>
        <dbReference type="Proteomes" id="UP000526734"/>
    </source>
</evidence>
<dbReference type="PROSITE" id="PS01081">
    <property type="entry name" value="HTH_TETR_1"/>
    <property type="match status" value="1"/>
</dbReference>
<evidence type="ECO:0000256" key="2">
    <source>
        <dbReference type="ARBA" id="ARBA00023125"/>
    </source>
</evidence>
<feature type="domain" description="HTH tetR-type" evidence="5">
    <location>
        <begin position="17"/>
        <end position="77"/>
    </location>
</feature>
<name>A0A7W3VZH9_9PSEU</name>
<evidence type="ECO:0000259" key="5">
    <source>
        <dbReference type="PROSITE" id="PS50977"/>
    </source>
</evidence>
<keyword evidence="3" id="KW-0804">Transcription</keyword>
<evidence type="ECO:0000313" key="6">
    <source>
        <dbReference type="EMBL" id="MBB1156093.1"/>
    </source>
</evidence>
<dbReference type="SUPFAM" id="SSF48498">
    <property type="entry name" value="Tetracyclin repressor-like, C-terminal domain"/>
    <property type="match status" value="1"/>
</dbReference>
<evidence type="ECO:0000256" key="4">
    <source>
        <dbReference type="PROSITE-ProRule" id="PRU00335"/>
    </source>
</evidence>
<sequence>MSTAERGKGKRSELRRTLVTSELLDTATRLFAEKGYEATSLLDIANALNISRPALYHYVSKKEDLLAMLVEQVTNGFAEVLAQFKARDDLAPSEKIADVVGLIVRQRAEHSDQFRILDRSESILPEPLAGEHLEAKRTVLREFTALVEAGIETGEFRPVDARTAALSLLGMCNWVAWWFRSGSDVEAVVATITGLATSMLAAGDNTGRGRQDAKTIDQIRALLDRLEG</sequence>
<protein>
    <submittedName>
        <fullName evidence="6">TetR/AcrR family transcriptional regulator</fullName>
    </submittedName>
</protein>
<dbReference type="EMBL" id="JACGZW010000008">
    <property type="protein sequence ID" value="MBB1156093.1"/>
    <property type="molecule type" value="Genomic_DNA"/>
</dbReference>
<evidence type="ECO:0000256" key="1">
    <source>
        <dbReference type="ARBA" id="ARBA00023015"/>
    </source>
</evidence>
<dbReference type="InterPro" id="IPR041490">
    <property type="entry name" value="KstR2_TetR_C"/>
</dbReference>
<dbReference type="Pfam" id="PF00440">
    <property type="entry name" value="TetR_N"/>
    <property type="match status" value="1"/>
</dbReference>
<dbReference type="PANTHER" id="PTHR30055:SF234">
    <property type="entry name" value="HTH-TYPE TRANSCRIPTIONAL REGULATOR BETI"/>
    <property type="match status" value="1"/>
</dbReference>
<dbReference type="Gene3D" id="1.10.357.10">
    <property type="entry name" value="Tetracycline Repressor, domain 2"/>
    <property type="match status" value="1"/>
</dbReference>
<dbReference type="Proteomes" id="UP000526734">
    <property type="component" value="Unassembled WGS sequence"/>
</dbReference>
<dbReference type="InterPro" id="IPR023772">
    <property type="entry name" value="DNA-bd_HTH_TetR-type_CS"/>
</dbReference>
<keyword evidence="7" id="KW-1185">Reference proteome</keyword>
<dbReference type="RefSeq" id="WP_116205520.1">
    <property type="nucleotide sequence ID" value="NZ_JACGZW010000008.1"/>
</dbReference>
<dbReference type="AlphaFoldDB" id="A0A7W3VZH9"/>
<evidence type="ECO:0000256" key="3">
    <source>
        <dbReference type="ARBA" id="ARBA00023163"/>
    </source>
</evidence>
<keyword evidence="1" id="KW-0805">Transcription regulation</keyword>
<feature type="DNA-binding region" description="H-T-H motif" evidence="4">
    <location>
        <begin position="40"/>
        <end position="59"/>
    </location>
</feature>
<dbReference type="GO" id="GO:0000976">
    <property type="term" value="F:transcription cis-regulatory region binding"/>
    <property type="evidence" value="ECO:0007669"/>
    <property type="project" value="TreeGrafter"/>
</dbReference>
<dbReference type="Pfam" id="PF17932">
    <property type="entry name" value="TetR_C_24"/>
    <property type="match status" value="1"/>
</dbReference>
<dbReference type="InterPro" id="IPR001647">
    <property type="entry name" value="HTH_TetR"/>
</dbReference>
<dbReference type="InterPro" id="IPR050109">
    <property type="entry name" value="HTH-type_TetR-like_transc_reg"/>
</dbReference>
<dbReference type="SUPFAM" id="SSF46689">
    <property type="entry name" value="Homeodomain-like"/>
    <property type="match status" value="1"/>
</dbReference>
<dbReference type="PRINTS" id="PR00455">
    <property type="entry name" value="HTHTETR"/>
</dbReference>
<keyword evidence="2 4" id="KW-0238">DNA-binding</keyword>
<gene>
    <name evidence="6" type="ORF">H4281_23330</name>
</gene>
<reference evidence="6 7" key="1">
    <citation type="submission" date="2020-08" db="EMBL/GenBank/DDBJ databases">
        <title>Amycolatopsis sp. nov. DR6-1 isolated from Dendrobium heterocarpum.</title>
        <authorList>
            <person name="Tedsree N."/>
            <person name="Kuncharoen N."/>
            <person name="Likhitwitayawuid K."/>
            <person name="Tanasupawat S."/>
        </authorList>
    </citation>
    <scope>NUCLEOTIDE SEQUENCE [LARGE SCALE GENOMIC DNA]</scope>
    <source>
        <strain evidence="6 7">DR6-1</strain>
    </source>
</reference>